<gene>
    <name evidence="6" type="ORF">Rsub_04874</name>
</gene>
<sequence>MPGDPPPPPPPPPHDARERRCLRLRGLPFTVTEDQIGVFLSPAAVAEQVVICRRNGKCTGNAFVVCATEAQAEHAFGALNKAYMGHRYVEIFNALPTEVDAAAAGQTDPDPSRRRSSGSGAGAGPSAGGGSAGPSAAAAVEARPVARLFGVPAGVRPAELAAWLHPARACGGSKSVYYQLNESGYFTGEALVVLEAESDLRVALAMSGAPLKGAPVSIERSSQSALAYQLTPPPPPPPRAASAAAAVSVPASEAASSAPVTPGGPRDAAPLSRVSVSSSASAGSARGGLRSESWTYGGALLRSSGGAAGRGFDRRGSDSGVAAWQAAAAAGAGAGAGALMAGMAGLQLGHSIGGTFHQLQPPLPPQLLAGAQYASGPLSHAQQDYFAPQMLQLQPQLQLQAQAQFQQAQQQACPYPQLLQQSVPLACSVAAPAPSFAGAPDASAAPPAGLYFVSMPQQQAPLQLQPAPPSLLQPPPQWGPAQAQAPQPYPQPFVPQQPPPRPG</sequence>
<evidence type="ECO:0000256" key="4">
    <source>
        <dbReference type="SAM" id="MobiDB-lite"/>
    </source>
</evidence>
<dbReference type="PANTHER" id="PTHR13976">
    <property type="entry name" value="HETEROGENEOUS NUCLEAR RIBONUCLEOPROTEIN-RELATED"/>
    <property type="match status" value="1"/>
</dbReference>
<name>A0A2V0P292_9CHLO</name>
<dbReference type="EMBL" id="BDRX01000022">
    <property type="protein sequence ID" value="GBF91205.1"/>
    <property type="molecule type" value="Genomic_DNA"/>
</dbReference>
<evidence type="ECO:0000256" key="1">
    <source>
        <dbReference type="ARBA" id="ARBA00022737"/>
    </source>
</evidence>
<dbReference type="OrthoDB" id="431068at2759"/>
<keyword evidence="1" id="KW-0677">Repeat</keyword>
<dbReference type="STRING" id="307507.A0A2V0P292"/>
<organism evidence="6 7">
    <name type="scientific">Raphidocelis subcapitata</name>
    <dbReference type="NCBI Taxonomy" id="307507"/>
    <lineage>
        <taxon>Eukaryota</taxon>
        <taxon>Viridiplantae</taxon>
        <taxon>Chlorophyta</taxon>
        <taxon>core chlorophytes</taxon>
        <taxon>Chlorophyceae</taxon>
        <taxon>CS clade</taxon>
        <taxon>Sphaeropleales</taxon>
        <taxon>Selenastraceae</taxon>
        <taxon>Raphidocelis</taxon>
    </lineage>
</organism>
<feature type="region of interest" description="Disordered" evidence="4">
    <location>
        <begin position="103"/>
        <end position="135"/>
    </location>
</feature>
<feature type="compositionally biased region" description="Low complexity" evidence="4">
    <location>
        <begin position="240"/>
        <end position="261"/>
    </location>
</feature>
<evidence type="ECO:0000256" key="2">
    <source>
        <dbReference type="ARBA" id="ARBA00022884"/>
    </source>
</evidence>
<feature type="compositionally biased region" description="Gly residues" evidence="4">
    <location>
        <begin position="119"/>
        <end position="132"/>
    </location>
</feature>
<proteinExistence type="predicted"/>
<dbReference type="InterPro" id="IPR012677">
    <property type="entry name" value="Nucleotide-bd_a/b_plait_sf"/>
</dbReference>
<comment type="caution">
    <text evidence="6">The sequence shown here is derived from an EMBL/GenBank/DDBJ whole genome shotgun (WGS) entry which is preliminary data.</text>
</comment>
<dbReference type="GO" id="GO:0003723">
    <property type="term" value="F:RNA binding"/>
    <property type="evidence" value="ECO:0007669"/>
    <property type="project" value="UniProtKB-UniRule"/>
</dbReference>
<dbReference type="CDD" id="cd12254">
    <property type="entry name" value="RRM_hnRNPH_ESRPs_RBM12_like"/>
    <property type="match status" value="1"/>
</dbReference>
<dbReference type="PROSITE" id="PS50102">
    <property type="entry name" value="RRM"/>
    <property type="match status" value="1"/>
</dbReference>
<dbReference type="SUPFAM" id="SSF54928">
    <property type="entry name" value="RNA-binding domain, RBD"/>
    <property type="match status" value="2"/>
</dbReference>
<feature type="domain" description="RRM" evidence="5">
    <location>
        <begin position="20"/>
        <end position="96"/>
    </location>
</feature>
<accession>A0A2V0P292</accession>
<dbReference type="InterPro" id="IPR000504">
    <property type="entry name" value="RRM_dom"/>
</dbReference>
<dbReference type="Proteomes" id="UP000247498">
    <property type="component" value="Unassembled WGS sequence"/>
</dbReference>
<feature type="region of interest" description="Disordered" evidence="4">
    <location>
        <begin position="462"/>
        <end position="503"/>
    </location>
</feature>
<dbReference type="InterPro" id="IPR050666">
    <property type="entry name" value="ESRP"/>
</dbReference>
<keyword evidence="7" id="KW-1185">Reference proteome</keyword>
<evidence type="ECO:0000313" key="6">
    <source>
        <dbReference type="EMBL" id="GBF91205.1"/>
    </source>
</evidence>
<keyword evidence="2 3" id="KW-0694">RNA-binding</keyword>
<feature type="region of interest" description="Disordered" evidence="4">
    <location>
        <begin position="225"/>
        <end position="275"/>
    </location>
</feature>
<dbReference type="Gene3D" id="3.30.70.330">
    <property type="match status" value="2"/>
</dbReference>
<dbReference type="InParanoid" id="A0A2V0P292"/>
<reference evidence="6 7" key="1">
    <citation type="journal article" date="2018" name="Sci. Rep.">
        <title>Raphidocelis subcapitata (=Pseudokirchneriella subcapitata) provides an insight into genome evolution and environmental adaptations in the Sphaeropleales.</title>
        <authorList>
            <person name="Suzuki S."/>
            <person name="Yamaguchi H."/>
            <person name="Nakajima N."/>
            <person name="Kawachi M."/>
        </authorList>
    </citation>
    <scope>NUCLEOTIDE SEQUENCE [LARGE SCALE GENOMIC DNA]</scope>
    <source>
        <strain evidence="6 7">NIES-35</strain>
    </source>
</reference>
<dbReference type="Pfam" id="PF00076">
    <property type="entry name" value="RRM_1"/>
    <property type="match status" value="1"/>
</dbReference>
<evidence type="ECO:0000313" key="7">
    <source>
        <dbReference type="Proteomes" id="UP000247498"/>
    </source>
</evidence>
<dbReference type="AlphaFoldDB" id="A0A2V0P292"/>
<feature type="compositionally biased region" description="Pro residues" evidence="4">
    <location>
        <begin position="487"/>
        <end position="503"/>
    </location>
</feature>
<dbReference type="SMART" id="SM00360">
    <property type="entry name" value="RRM"/>
    <property type="match status" value="2"/>
</dbReference>
<evidence type="ECO:0000259" key="5">
    <source>
        <dbReference type="PROSITE" id="PS50102"/>
    </source>
</evidence>
<evidence type="ECO:0000256" key="3">
    <source>
        <dbReference type="PROSITE-ProRule" id="PRU00176"/>
    </source>
</evidence>
<feature type="compositionally biased region" description="Pro residues" evidence="4">
    <location>
        <begin position="466"/>
        <end position="478"/>
    </location>
</feature>
<dbReference type="InterPro" id="IPR035979">
    <property type="entry name" value="RBD_domain_sf"/>
</dbReference>
<protein>
    <recommendedName>
        <fullName evidence="5">RRM domain-containing protein</fullName>
    </recommendedName>
</protein>